<comment type="caution">
    <text evidence="7">The sequence shown here is derived from an EMBL/GenBank/DDBJ whole genome shotgun (WGS) entry which is preliminary data.</text>
</comment>
<dbReference type="OrthoDB" id="5177911at2"/>
<evidence type="ECO:0000313" key="7">
    <source>
        <dbReference type="EMBL" id="TWP48885.1"/>
    </source>
</evidence>
<dbReference type="AlphaFoldDB" id="A0A563ENP6"/>
<feature type="transmembrane region" description="Helical" evidence="6">
    <location>
        <begin position="303"/>
        <end position="335"/>
    </location>
</feature>
<keyword evidence="3 6" id="KW-0812">Transmembrane</keyword>
<dbReference type="RefSeq" id="WP_146355660.1">
    <property type="nucleotide sequence ID" value="NZ_VOBR01000018.1"/>
</dbReference>
<gene>
    <name evidence="7" type="ORF">FKR81_26700</name>
</gene>
<evidence type="ECO:0000256" key="5">
    <source>
        <dbReference type="ARBA" id="ARBA00023136"/>
    </source>
</evidence>
<dbReference type="PIRSF" id="PIRSF006060">
    <property type="entry name" value="AA_transporter"/>
    <property type="match status" value="1"/>
</dbReference>
<evidence type="ECO:0000256" key="1">
    <source>
        <dbReference type="ARBA" id="ARBA00004651"/>
    </source>
</evidence>
<dbReference type="InterPro" id="IPR050367">
    <property type="entry name" value="APC_superfamily"/>
</dbReference>
<dbReference type="PANTHER" id="PTHR42770:SF7">
    <property type="entry name" value="MEMBRANE PROTEIN"/>
    <property type="match status" value="1"/>
</dbReference>
<keyword evidence="8" id="KW-1185">Reference proteome</keyword>
<feature type="transmembrane region" description="Helical" evidence="6">
    <location>
        <begin position="111"/>
        <end position="132"/>
    </location>
</feature>
<reference evidence="7 8" key="1">
    <citation type="submission" date="2019-07" db="EMBL/GenBank/DDBJ databases">
        <title>Lentzea xizangensis sp. nov., isolated from Qinghai-Tibetan Plateau Soils.</title>
        <authorList>
            <person name="Huang J."/>
        </authorList>
    </citation>
    <scope>NUCLEOTIDE SEQUENCE [LARGE SCALE GENOMIC DNA]</scope>
    <source>
        <strain evidence="7 8">FXJ1.1311</strain>
    </source>
</reference>
<dbReference type="EMBL" id="VOBR01000018">
    <property type="protein sequence ID" value="TWP48885.1"/>
    <property type="molecule type" value="Genomic_DNA"/>
</dbReference>
<feature type="transmembrane region" description="Helical" evidence="6">
    <location>
        <begin position="374"/>
        <end position="395"/>
    </location>
</feature>
<dbReference type="PANTHER" id="PTHR42770">
    <property type="entry name" value="AMINO ACID TRANSPORTER-RELATED"/>
    <property type="match status" value="1"/>
</dbReference>
<keyword evidence="4 6" id="KW-1133">Transmembrane helix</keyword>
<evidence type="ECO:0000256" key="4">
    <source>
        <dbReference type="ARBA" id="ARBA00022989"/>
    </source>
</evidence>
<feature type="transmembrane region" description="Helical" evidence="6">
    <location>
        <begin position="81"/>
        <end position="105"/>
    </location>
</feature>
<dbReference type="InterPro" id="IPR002293">
    <property type="entry name" value="AA/rel_permease1"/>
</dbReference>
<feature type="transmembrane region" description="Helical" evidence="6">
    <location>
        <begin position="32"/>
        <end position="51"/>
    </location>
</feature>
<evidence type="ECO:0000313" key="8">
    <source>
        <dbReference type="Proteomes" id="UP000316639"/>
    </source>
</evidence>
<dbReference type="Proteomes" id="UP000316639">
    <property type="component" value="Unassembled WGS sequence"/>
</dbReference>
<evidence type="ECO:0000256" key="3">
    <source>
        <dbReference type="ARBA" id="ARBA00022692"/>
    </source>
</evidence>
<proteinExistence type="predicted"/>
<evidence type="ECO:0000256" key="2">
    <source>
        <dbReference type="ARBA" id="ARBA00022475"/>
    </source>
</evidence>
<protein>
    <submittedName>
        <fullName evidence="7">APC family permease</fullName>
    </submittedName>
</protein>
<comment type="subcellular location">
    <subcellularLocation>
        <location evidence="1">Cell membrane</location>
        <topology evidence="1">Multi-pass membrane protein</topology>
    </subcellularLocation>
</comment>
<keyword evidence="2" id="KW-1003">Cell membrane</keyword>
<feature type="transmembrane region" description="Helical" evidence="6">
    <location>
        <begin position="139"/>
        <end position="160"/>
    </location>
</feature>
<dbReference type="GO" id="GO:0022857">
    <property type="term" value="F:transmembrane transporter activity"/>
    <property type="evidence" value="ECO:0007669"/>
    <property type="project" value="InterPro"/>
</dbReference>
<dbReference type="Gene3D" id="1.20.1740.10">
    <property type="entry name" value="Amino acid/polyamine transporter I"/>
    <property type="match status" value="1"/>
</dbReference>
<organism evidence="7 8">
    <name type="scientific">Lentzea tibetensis</name>
    <dbReference type="NCBI Taxonomy" id="2591470"/>
    <lineage>
        <taxon>Bacteria</taxon>
        <taxon>Bacillati</taxon>
        <taxon>Actinomycetota</taxon>
        <taxon>Actinomycetes</taxon>
        <taxon>Pseudonocardiales</taxon>
        <taxon>Pseudonocardiaceae</taxon>
        <taxon>Lentzea</taxon>
    </lineage>
</organism>
<feature type="transmembrane region" description="Helical" evidence="6">
    <location>
        <begin position="172"/>
        <end position="191"/>
    </location>
</feature>
<dbReference type="GO" id="GO:0005886">
    <property type="term" value="C:plasma membrane"/>
    <property type="evidence" value="ECO:0007669"/>
    <property type="project" value="UniProtKB-SubCell"/>
</dbReference>
<name>A0A563ENP6_9PSEU</name>
<sequence>MTQTPRAVVLGLTAMLGAGVFAGFAPAAGLAGWWFVPALLLSALAALCSAFSTAEQSHALPDAGGGYGYIRTQLGPWPARLGAAAYLLGRFAMAAAIATTFGRYVVPDHPVAASVGLVAFTALLLAAGFHWTTGLSWGAVFFVLAALAVVVVSCFSIAPPQAVTTSGNPNELVGVAGLMFVAFLGFERITAPLAGEPVHSPRVLRVAIPVTIVGSLAIYLTVGAAVHRQLGTDRLSLSGAPLHDALIAADAYALMPVLQAGAAVAGLSSMYFVLAGTRRTMTAMVEHGDLPTSLSRAPRSVDVLAAAAVLVTVLLMPFTVALGVAACAMLFYYAFTNASARILLQDERTWPMRTACFGLGISVLLAMSVPVPALLTTIVGLGVGTGLFGLIARAAKPSVRTGPTLRAT</sequence>
<dbReference type="Pfam" id="PF13520">
    <property type="entry name" value="AA_permease_2"/>
    <property type="match status" value="1"/>
</dbReference>
<evidence type="ECO:0000256" key="6">
    <source>
        <dbReference type="SAM" id="Phobius"/>
    </source>
</evidence>
<feature type="transmembrane region" description="Helical" evidence="6">
    <location>
        <begin position="203"/>
        <end position="226"/>
    </location>
</feature>
<feature type="transmembrane region" description="Helical" evidence="6">
    <location>
        <begin position="246"/>
        <end position="274"/>
    </location>
</feature>
<keyword evidence="5 6" id="KW-0472">Membrane</keyword>
<accession>A0A563ENP6</accession>